<comment type="caution">
    <text evidence="2">The sequence shown here is derived from an EMBL/GenBank/DDBJ whole genome shotgun (WGS) entry which is preliminary data.</text>
</comment>
<dbReference type="Pfam" id="PF18014">
    <property type="entry name" value="Acetyltransf_18"/>
    <property type="match status" value="1"/>
</dbReference>
<dbReference type="RefSeq" id="WP_112749264.1">
    <property type="nucleotide sequence ID" value="NZ_QMFY01000016.1"/>
</dbReference>
<dbReference type="SUPFAM" id="SSF55729">
    <property type="entry name" value="Acyl-CoA N-acyltransferases (Nat)"/>
    <property type="match status" value="1"/>
</dbReference>
<dbReference type="CDD" id="cd04301">
    <property type="entry name" value="NAT_SF"/>
    <property type="match status" value="1"/>
</dbReference>
<accession>A0A364XW78</accession>
<dbReference type="AlphaFoldDB" id="A0A364XW78"/>
<dbReference type="Gene3D" id="3.40.630.30">
    <property type="match status" value="1"/>
</dbReference>
<sequence>MFIAPFTKSDLSSLAALQPEGWGDITQAFEWYLASSFCTPMKVEAQGTIIGVGTIINHGKTAWLGHIIVASNQRGRGVGTFITSALVAELRHTSCETIMLLATTLGEPVYKKVGFVAESTYTFLKGGILPTSPSTNIERFESNRRDELLSVDFSVVGEDRSRLILPHLKEASLYLEHGKISGYYLPTIADGPIVATTKEAGCALLTTRSINQTKSVIPSENEVAINYLLERGYQVSNQGTRMRLGKSFSWQPQAVYNRIAGNVG</sequence>
<dbReference type="PROSITE" id="PS51186">
    <property type="entry name" value="GNAT"/>
    <property type="match status" value="1"/>
</dbReference>
<keyword evidence="3" id="KW-1185">Reference proteome</keyword>
<dbReference type="InterPro" id="IPR016181">
    <property type="entry name" value="Acyl_CoA_acyltransferase"/>
</dbReference>
<name>A0A364XW78_9BACT</name>
<dbReference type="OrthoDB" id="1096234at2"/>
<organism evidence="2 3">
    <name type="scientific">Pseudochryseolinea flava</name>
    <dbReference type="NCBI Taxonomy" id="2059302"/>
    <lineage>
        <taxon>Bacteria</taxon>
        <taxon>Pseudomonadati</taxon>
        <taxon>Bacteroidota</taxon>
        <taxon>Cytophagia</taxon>
        <taxon>Cytophagales</taxon>
        <taxon>Fulvivirgaceae</taxon>
        <taxon>Pseudochryseolinea</taxon>
    </lineage>
</organism>
<reference evidence="2 3" key="1">
    <citation type="submission" date="2018-06" db="EMBL/GenBank/DDBJ databases">
        <title>Chryseolinea flavus sp. nov., a member of the phylum Bacteroidetes isolated from soil.</title>
        <authorList>
            <person name="Li Y."/>
            <person name="Wang J."/>
        </authorList>
    </citation>
    <scope>NUCLEOTIDE SEQUENCE [LARGE SCALE GENOMIC DNA]</scope>
    <source>
        <strain evidence="2 3">SDU1-6</strain>
    </source>
</reference>
<protein>
    <recommendedName>
        <fullName evidence="1">N-acetyltransferase domain-containing protein</fullName>
    </recommendedName>
</protein>
<proteinExistence type="predicted"/>
<feature type="domain" description="N-acetyltransferase" evidence="1">
    <location>
        <begin position="1"/>
        <end position="138"/>
    </location>
</feature>
<dbReference type="InterPro" id="IPR000182">
    <property type="entry name" value="GNAT_dom"/>
</dbReference>
<dbReference type="Proteomes" id="UP000251889">
    <property type="component" value="Unassembled WGS sequence"/>
</dbReference>
<dbReference type="GO" id="GO:0016747">
    <property type="term" value="F:acyltransferase activity, transferring groups other than amino-acyl groups"/>
    <property type="evidence" value="ECO:0007669"/>
    <property type="project" value="InterPro"/>
</dbReference>
<dbReference type="InterPro" id="IPR041496">
    <property type="entry name" value="YitH/HolE_GNAT"/>
</dbReference>
<gene>
    <name evidence="2" type="ORF">DQQ10_22900</name>
</gene>
<dbReference type="Pfam" id="PF00583">
    <property type="entry name" value="Acetyltransf_1"/>
    <property type="match status" value="1"/>
</dbReference>
<evidence type="ECO:0000313" key="2">
    <source>
        <dbReference type="EMBL" id="RAV98588.1"/>
    </source>
</evidence>
<evidence type="ECO:0000313" key="3">
    <source>
        <dbReference type="Proteomes" id="UP000251889"/>
    </source>
</evidence>
<dbReference type="Gene3D" id="3.40.630.90">
    <property type="match status" value="1"/>
</dbReference>
<evidence type="ECO:0000259" key="1">
    <source>
        <dbReference type="PROSITE" id="PS51186"/>
    </source>
</evidence>
<dbReference type="EMBL" id="QMFY01000016">
    <property type="protein sequence ID" value="RAV98588.1"/>
    <property type="molecule type" value="Genomic_DNA"/>
</dbReference>